<name>A0ABS8ESM4_9FIRM</name>
<feature type="coiled-coil region" evidence="1">
    <location>
        <begin position="264"/>
        <end position="312"/>
    </location>
</feature>
<feature type="chain" id="PRO_5047293387" evidence="2">
    <location>
        <begin position="36"/>
        <end position="411"/>
    </location>
</feature>
<keyword evidence="4" id="KW-1185">Reference proteome</keyword>
<keyword evidence="2" id="KW-0732">Signal</keyword>
<dbReference type="RefSeq" id="WP_248834756.1">
    <property type="nucleotide sequence ID" value="NZ_JAJEQE010000005.1"/>
</dbReference>
<evidence type="ECO:0000313" key="4">
    <source>
        <dbReference type="Proteomes" id="UP001299235"/>
    </source>
</evidence>
<feature type="signal peptide" evidence="2">
    <location>
        <begin position="1"/>
        <end position="35"/>
    </location>
</feature>
<gene>
    <name evidence="3" type="ORF">LKD42_02790</name>
</gene>
<dbReference type="EMBL" id="JAJEQE010000005">
    <property type="protein sequence ID" value="MCC2148186.1"/>
    <property type="molecule type" value="Genomic_DNA"/>
</dbReference>
<evidence type="ECO:0000313" key="3">
    <source>
        <dbReference type="EMBL" id="MCC2148186.1"/>
    </source>
</evidence>
<dbReference type="Proteomes" id="UP001299235">
    <property type="component" value="Unassembled WGS sequence"/>
</dbReference>
<organism evidence="3 4">
    <name type="scientific">Hominisplanchenecus faecis</name>
    <dbReference type="NCBI Taxonomy" id="2885351"/>
    <lineage>
        <taxon>Bacteria</taxon>
        <taxon>Bacillati</taxon>
        <taxon>Bacillota</taxon>
        <taxon>Clostridia</taxon>
        <taxon>Lachnospirales</taxon>
        <taxon>Lachnospiraceae</taxon>
        <taxon>Hominisplanchenecus</taxon>
    </lineage>
</organism>
<dbReference type="Gene3D" id="2.60.40.10">
    <property type="entry name" value="Immunoglobulins"/>
    <property type="match status" value="1"/>
</dbReference>
<dbReference type="InterPro" id="IPR013783">
    <property type="entry name" value="Ig-like_fold"/>
</dbReference>
<proteinExistence type="predicted"/>
<evidence type="ECO:0000256" key="2">
    <source>
        <dbReference type="SAM" id="SignalP"/>
    </source>
</evidence>
<keyword evidence="1" id="KW-0175">Coiled coil</keyword>
<comment type="caution">
    <text evidence="3">The sequence shown here is derived from an EMBL/GenBank/DDBJ whole genome shotgun (WGS) entry which is preliminary data.</text>
</comment>
<protein>
    <submittedName>
        <fullName evidence="3">DUF4430 domain-containing protein</fullName>
    </submittedName>
</protein>
<accession>A0ABS8ESM4</accession>
<sequence length="411" mass="45859">MNIRRRTKNIIAALLAMVLCLTGFLPSSGMQTVRAEEKEAKIWFKDSEDNADSGKATFVSDKGGIVYASVEKFTVGQGYLIEPTEVSFEAGETYADIIEKLLKANGYTYDAQNTGMGFYLAEIDHADSGVLNIPQCISNMSEDAPTNDKHKSNPYKDTQGLGEFSYSNYSGWYYFVNNENPGLGMGGVKASDGDVVRYQFTLYGLGADLGDKPNDQTGGIKALELPNKDSVTKNLALMRQILAKDDKADPEGIYKNVLKIVTNMDSTKEQFAQAEQRVSAWLAEYPQKKAERDRAEKEKAEREKAAKEAALQKKYTPAKTTLRSIKNAGKNKVRLTWKKVSKATGYEIYRSTKKKGTYKKIKTISKNKTVSFVTKLPKKKGTCYFKVRTYRKAEGKVYYGKDSAVKSKKVK</sequence>
<reference evidence="3 4" key="1">
    <citation type="submission" date="2021-10" db="EMBL/GenBank/DDBJ databases">
        <title>Anaerobic single-cell dispensing facilitates the cultivation of human gut bacteria.</title>
        <authorList>
            <person name="Afrizal A."/>
        </authorList>
    </citation>
    <scope>NUCLEOTIDE SEQUENCE [LARGE SCALE GENOMIC DNA]</scope>
    <source>
        <strain evidence="3 4">CLA-AA-H246</strain>
    </source>
</reference>
<evidence type="ECO:0000256" key="1">
    <source>
        <dbReference type="SAM" id="Coils"/>
    </source>
</evidence>